<comment type="caution">
    <text evidence="1">The sequence shown here is derived from an EMBL/GenBank/DDBJ whole genome shotgun (WGS) entry which is preliminary data.</text>
</comment>
<name>A0A6A4TIC2_SCOMX</name>
<organism evidence="1 2">
    <name type="scientific">Scophthalmus maximus</name>
    <name type="common">Turbot</name>
    <name type="synonym">Psetta maxima</name>
    <dbReference type="NCBI Taxonomy" id="52904"/>
    <lineage>
        <taxon>Eukaryota</taxon>
        <taxon>Metazoa</taxon>
        <taxon>Chordata</taxon>
        <taxon>Craniata</taxon>
        <taxon>Vertebrata</taxon>
        <taxon>Euteleostomi</taxon>
        <taxon>Actinopterygii</taxon>
        <taxon>Neopterygii</taxon>
        <taxon>Teleostei</taxon>
        <taxon>Neoteleostei</taxon>
        <taxon>Acanthomorphata</taxon>
        <taxon>Carangaria</taxon>
        <taxon>Pleuronectiformes</taxon>
        <taxon>Pleuronectoidei</taxon>
        <taxon>Scophthalmidae</taxon>
        <taxon>Scophthalmus</taxon>
    </lineage>
</organism>
<evidence type="ECO:0000313" key="1">
    <source>
        <dbReference type="EMBL" id="KAF0044589.1"/>
    </source>
</evidence>
<dbReference type="AlphaFoldDB" id="A0A6A4TIC2"/>
<dbReference type="EMBL" id="VEVO01000003">
    <property type="protein sequence ID" value="KAF0044589.1"/>
    <property type="molecule type" value="Genomic_DNA"/>
</dbReference>
<protein>
    <submittedName>
        <fullName evidence="1">Uncharacterized protein</fullName>
    </submittedName>
</protein>
<dbReference type="Proteomes" id="UP000438429">
    <property type="component" value="Unassembled WGS sequence"/>
</dbReference>
<accession>A0A6A4TIC2</accession>
<proteinExistence type="predicted"/>
<gene>
    <name evidence="1" type="ORF">F2P81_003747</name>
</gene>
<evidence type="ECO:0000313" key="2">
    <source>
        <dbReference type="Proteomes" id="UP000438429"/>
    </source>
</evidence>
<reference evidence="1 2" key="1">
    <citation type="submission" date="2019-06" db="EMBL/GenBank/DDBJ databases">
        <title>Draft genomes of female and male turbot (Scophthalmus maximus).</title>
        <authorList>
            <person name="Xu H."/>
            <person name="Xu X.-W."/>
            <person name="Shao C."/>
            <person name="Chen S."/>
        </authorList>
    </citation>
    <scope>NUCLEOTIDE SEQUENCE [LARGE SCALE GENOMIC DNA]</scope>
    <source>
        <strain evidence="1">Ysfricsl-2016a</strain>
        <tissue evidence="1">Blood</tissue>
    </source>
</reference>
<sequence length="184" mass="21098">MDWQRHYSSVLLYCSSAMTAVWKDLAARLLFGCCFLELCVAPNVKCTVTRGADQTTYSVPDSDAPDCEFSWANHNVLGNHEQKDARVNISTFTSSECFPWINYSRSCILEHFEYTASCTTNCSGIVPSPKDKGEKFLRLWKLMDSLLHQRMHFEDQSPVAKQYLPQDPVVYVNMKRKLRKHGES</sequence>